<evidence type="ECO:0000259" key="2">
    <source>
        <dbReference type="PROSITE" id="PS50943"/>
    </source>
</evidence>
<keyword evidence="4" id="KW-1185">Reference proteome</keyword>
<dbReference type="InterPro" id="IPR010982">
    <property type="entry name" value="Lambda_DNA-bd_dom_sf"/>
</dbReference>
<dbReference type="InterPro" id="IPR001387">
    <property type="entry name" value="Cro/C1-type_HTH"/>
</dbReference>
<dbReference type="SUPFAM" id="SSF47413">
    <property type="entry name" value="lambda repressor-like DNA-binding domains"/>
    <property type="match status" value="1"/>
</dbReference>
<dbReference type="OrthoDB" id="4775156at2"/>
<dbReference type="SMART" id="SM00530">
    <property type="entry name" value="HTH_XRE"/>
    <property type="match status" value="1"/>
</dbReference>
<name>A0A3S8ZAF6_9ACTO</name>
<dbReference type="KEGG" id="fsl:EJO69_09205"/>
<evidence type="ECO:0000313" key="4">
    <source>
        <dbReference type="Proteomes" id="UP000270021"/>
    </source>
</evidence>
<dbReference type="Gene3D" id="1.10.260.40">
    <property type="entry name" value="lambda repressor-like DNA-binding domains"/>
    <property type="match status" value="1"/>
</dbReference>
<dbReference type="AlphaFoldDB" id="A0A3S8ZAF6"/>
<sequence>MSLTIASHAATSVVSLYFVNGPFTMAYTRATGKRETRPMNDMPEPWSSAASNVGLNSYRKIADAAGLSPATVYRIFAGHRRSVHPDTIAGLARALRVDESWVSEQLGMGQQTIQPYTPPAEADMLTQRERAAVDELIRLLVMPRQTAGAMRLGDTILPTTPDAVASYEIARAKLAEVEQADYMPAASPHEQPDPHNGVEEDGQGGNE</sequence>
<dbReference type="PROSITE" id="PS50943">
    <property type="entry name" value="HTH_CROC1"/>
    <property type="match status" value="1"/>
</dbReference>
<dbReference type="EMBL" id="CP034438">
    <property type="protein sequence ID" value="AZN30463.1"/>
    <property type="molecule type" value="Genomic_DNA"/>
</dbReference>
<proteinExistence type="predicted"/>
<dbReference type="Pfam" id="PF01381">
    <property type="entry name" value="HTH_3"/>
    <property type="match status" value="1"/>
</dbReference>
<evidence type="ECO:0000313" key="3">
    <source>
        <dbReference type="EMBL" id="AZN30463.1"/>
    </source>
</evidence>
<dbReference type="Proteomes" id="UP000270021">
    <property type="component" value="Chromosome"/>
</dbReference>
<protein>
    <submittedName>
        <fullName evidence="3">Helix-turn-helix domain-containing protein</fullName>
    </submittedName>
</protein>
<organism evidence="3 4">
    <name type="scientific">Flaviflexus salsibiostraticola</name>
    <dbReference type="NCBI Taxonomy" id="1282737"/>
    <lineage>
        <taxon>Bacteria</taxon>
        <taxon>Bacillati</taxon>
        <taxon>Actinomycetota</taxon>
        <taxon>Actinomycetes</taxon>
        <taxon>Actinomycetales</taxon>
        <taxon>Actinomycetaceae</taxon>
        <taxon>Flaviflexus</taxon>
    </lineage>
</organism>
<reference evidence="3 4" key="1">
    <citation type="submission" date="2018-12" db="EMBL/GenBank/DDBJ databases">
        <title>Complete genome sequence of Flaviflexus salsibiostraticola KCTC 33148.</title>
        <authorList>
            <person name="Bae J.-W."/>
        </authorList>
    </citation>
    <scope>NUCLEOTIDE SEQUENCE [LARGE SCALE GENOMIC DNA]</scope>
    <source>
        <strain evidence="3 4">KCTC 33148</strain>
    </source>
</reference>
<gene>
    <name evidence="3" type="ORF">EJO69_09205</name>
</gene>
<feature type="domain" description="HTH cro/C1-type" evidence="2">
    <location>
        <begin position="62"/>
        <end position="102"/>
    </location>
</feature>
<dbReference type="GO" id="GO:0003677">
    <property type="term" value="F:DNA binding"/>
    <property type="evidence" value="ECO:0007669"/>
    <property type="project" value="InterPro"/>
</dbReference>
<evidence type="ECO:0000256" key="1">
    <source>
        <dbReference type="SAM" id="MobiDB-lite"/>
    </source>
</evidence>
<feature type="region of interest" description="Disordered" evidence="1">
    <location>
        <begin position="179"/>
        <end position="207"/>
    </location>
</feature>
<accession>A0A3S8ZAF6</accession>